<evidence type="ECO:0000313" key="2">
    <source>
        <dbReference type="Proteomes" id="UP000327085"/>
    </source>
</evidence>
<protein>
    <submittedName>
        <fullName evidence="1">PREDICTED: chlorophyll</fullName>
    </submittedName>
</protein>
<gene>
    <name evidence="1" type="ORF">ALMOND_2B007336</name>
</gene>
<name>A0A5E4FUA1_PRUDU</name>
<dbReference type="InParanoid" id="A0A5E4FUA1"/>
<organism evidence="1 2">
    <name type="scientific">Prunus dulcis</name>
    <name type="common">Almond</name>
    <name type="synonym">Amygdalus dulcis</name>
    <dbReference type="NCBI Taxonomy" id="3755"/>
    <lineage>
        <taxon>Eukaryota</taxon>
        <taxon>Viridiplantae</taxon>
        <taxon>Streptophyta</taxon>
        <taxon>Embryophyta</taxon>
        <taxon>Tracheophyta</taxon>
        <taxon>Spermatophyta</taxon>
        <taxon>Magnoliopsida</taxon>
        <taxon>eudicotyledons</taxon>
        <taxon>Gunneridae</taxon>
        <taxon>Pentapetalae</taxon>
        <taxon>rosids</taxon>
        <taxon>fabids</taxon>
        <taxon>Rosales</taxon>
        <taxon>Rosaceae</taxon>
        <taxon>Amygdaloideae</taxon>
        <taxon>Amygdaleae</taxon>
        <taxon>Prunus</taxon>
    </lineage>
</organism>
<accession>A0A5E4FUA1</accession>
<dbReference type="AlphaFoldDB" id="A0A5E4FUA1"/>
<reference evidence="2" key="1">
    <citation type="journal article" date="2020" name="Plant J.">
        <title>Transposons played a major role in the diversification between the closely related almond and peach genomes: results from the almond genome sequence.</title>
        <authorList>
            <person name="Alioto T."/>
            <person name="Alexiou K.G."/>
            <person name="Bardil A."/>
            <person name="Barteri F."/>
            <person name="Castanera R."/>
            <person name="Cruz F."/>
            <person name="Dhingra A."/>
            <person name="Duval H."/>
            <person name="Fernandez I Marti A."/>
            <person name="Frias L."/>
            <person name="Galan B."/>
            <person name="Garcia J.L."/>
            <person name="Howad W."/>
            <person name="Gomez-Garrido J."/>
            <person name="Gut M."/>
            <person name="Julca I."/>
            <person name="Morata J."/>
            <person name="Puigdomenech P."/>
            <person name="Ribeca P."/>
            <person name="Rubio Cabetas M.J."/>
            <person name="Vlasova A."/>
            <person name="Wirthensohn M."/>
            <person name="Garcia-Mas J."/>
            <person name="Gabaldon T."/>
            <person name="Casacuberta J.M."/>
            <person name="Arus P."/>
        </authorList>
    </citation>
    <scope>NUCLEOTIDE SEQUENCE [LARGE SCALE GENOMIC DNA]</scope>
    <source>
        <strain evidence="2">cv. Texas</strain>
    </source>
</reference>
<dbReference type="EMBL" id="CABIKO010000205">
    <property type="protein sequence ID" value="VVA31014.1"/>
    <property type="molecule type" value="Genomic_DNA"/>
</dbReference>
<evidence type="ECO:0000313" key="1">
    <source>
        <dbReference type="EMBL" id="VVA31014.1"/>
    </source>
</evidence>
<sequence length="219" mass="24760">MSSLRHLHLDRRPPRRLHPNFFPLLVYLAISGNELGDRLNWDSFHIRFHGRASQLRARDISCPASNACPHSVSSALPASSKVPTWPAKTWVMARRVYWQREVKEALEIKEGCAVAGKKLKMQGSEAEEDNHFGLLCNDDDDDDQCSSQHNNNNRMDLHLANLTFQKIALIEFKLGSINTDLIFPNNKLTGTDVGYPGGLWFDPLVWGSGSPEKIKELRT</sequence>
<dbReference type="Proteomes" id="UP000327085">
    <property type="component" value="Chromosome 4"/>
</dbReference>
<dbReference type="Gramene" id="VVA31014">
    <property type="protein sequence ID" value="VVA31014"/>
    <property type="gene ID" value="Prudul26B007336"/>
</dbReference>
<dbReference type="Gene3D" id="1.10.3460.10">
    <property type="entry name" value="Chlorophyll a/b binding protein domain"/>
    <property type="match status" value="1"/>
</dbReference>
<proteinExistence type="predicted"/>